<organism evidence="12 13">
    <name type="scientific">Clostridium porci</name>
    <dbReference type="NCBI Taxonomy" id="2605778"/>
    <lineage>
        <taxon>Bacteria</taxon>
        <taxon>Bacillati</taxon>
        <taxon>Bacillota</taxon>
        <taxon>Clostridia</taxon>
        <taxon>Eubacteriales</taxon>
        <taxon>Clostridiaceae</taxon>
        <taxon>Clostridium</taxon>
    </lineage>
</organism>
<keyword evidence="4 9" id="KW-0812">Transmembrane</keyword>
<dbReference type="InterPro" id="IPR003439">
    <property type="entry name" value="ABC_transporter-like_ATP-bd"/>
</dbReference>
<dbReference type="SUPFAM" id="SSF52540">
    <property type="entry name" value="P-loop containing nucleoside triphosphate hydrolases"/>
    <property type="match status" value="1"/>
</dbReference>
<keyword evidence="3" id="KW-1003">Cell membrane</keyword>
<evidence type="ECO:0000313" key="12">
    <source>
        <dbReference type="EMBL" id="MSS38482.1"/>
    </source>
</evidence>
<evidence type="ECO:0000313" key="13">
    <source>
        <dbReference type="Proteomes" id="UP000429958"/>
    </source>
</evidence>
<dbReference type="Pfam" id="PF00005">
    <property type="entry name" value="ABC_tran"/>
    <property type="match status" value="1"/>
</dbReference>
<keyword evidence="2" id="KW-0813">Transport</keyword>
<dbReference type="EMBL" id="VUMD01000027">
    <property type="protein sequence ID" value="MSS38482.1"/>
    <property type="molecule type" value="Genomic_DNA"/>
</dbReference>
<protein>
    <submittedName>
        <fullName evidence="12">ABC transporter ATP-binding protein</fullName>
    </submittedName>
</protein>
<feature type="transmembrane region" description="Helical" evidence="9">
    <location>
        <begin position="21"/>
        <end position="47"/>
    </location>
</feature>
<dbReference type="Proteomes" id="UP000429958">
    <property type="component" value="Unassembled WGS sequence"/>
</dbReference>
<gene>
    <name evidence="12" type="ORF">FYJ39_18675</name>
</gene>
<reference evidence="12 13" key="1">
    <citation type="submission" date="2019-08" db="EMBL/GenBank/DDBJ databases">
        <title>In-depth cultivation of the pig gut microbiome towards novel bacterial diversity and tailored functional studies.</title>
        <authorList>
            <person name="Wylensek D."/>
            <person name="Hitch T.C.A."/>
            <person name="Clavel T."/>
        </authorList>
    </citation>
    <scope>NUCLEOTIDE SEQUENCE [LARGE SCALE GENOMIC DNA]</scope>
    <source>
        <strain evidence="12 13">WCA-389-WT-23D1</strain>
    </source>
</reference>
<dbReference type="PROSITE" id="PS50893">
    <property type="entry name" value="ABC_TRANSPORTER_2"/>
    <property type="match status" value="1"/>
</dbReference>
<dbReference type="InterPro" id="IPR011527">
    <property type="entry name" value="ABC1_TM_dom"/>
</dbReference>
<dbReference type="RefSeq" id="WP_154473885.1">
    <property type="nucleotide sequence ID" value="NZ_VUMD01000027.1"/>
</dbReference>
<evidence type="ECO:0000256" key="6">
    <source>
        <dbReference type="ARBA" id="ARBA00022840"/>
    </source>
</evidence>
<dbReference type="PANTHER" id="PTHR24221:SF654">
    <property type="entry name" value="ATP-BINDING CASSETTE SUB-FAMILY B MEMBER 6"/>
    <property type="match status" value="1"/>
</dbReference>
<proteinExistence type="predicted"/>
<dbReference type="PROSITE" id="PS00211">
    <property type="entry name" value="ABC_TRANSPORTER_1"/>
    <property type="match status" value="1"/>
</dbReference>
<dbReference type="PROSITE" id="PS50929">
    <property type="entry name" value="ABC_TM1F"/>
    <property type="match status" value="1"/>
</dbReference>
<keyword evidence="13" id="KW-1185">Reference proteome</keyword>
<evidence type="ECO:0000256" key="3">
    <source>
        <dbReference type="ARBA" id="ARBA00022475"/>
    </source>
</evidence>
<evidence type="ECO:0000256" key="8">
    <source>
        <dbReference type="ARBA" id="ARBA00023136"/>
    </source>
</evidence>
<dbReference type="GO" id="GO:0016887">
    <property type="term" value="F:ATP hydrolysis activity"/>
    <property type="evidence" value="ECO:0007669"/>
    <property type="project" value="InterPro"/>
</dbReference>
<evidence type="ECO:0000256" key="5">
    <source>
        <dbReference type="ARBA" id="ARBA00022741"/>
    </source>
</evidence>
<dbReference type="PANTHER" id="PTHR24221">
    <property type="entry name" value="ATP-BINDING CASSETTE SUB-FAMILY B"/>
    <property type="match status" value="1"/>
</dbReference>
<feature type="transmembrane region" description="Helical" evidence="9">
    <location>
        <begin position="67"/>
        <end position="100"/>
    </location>
</feature>
<dbReference type="InterPro" id="IPR003593">
    <property type="entry name" value="AAA+_ATPase"/>
</dbReference>
<dbReference type="SMART" id="SM00382">
    <property type="entry name" value="AAA"/>
    <property type="match status" value="1"/>
</dbReference>
<keyword evidence="6 12" id="KW-0067">ATP-binding</keyword>
<dbReference type="Gene3D" id="1.20.1560.10">
    <property type="entry name" value="ABC transporter type 1, transmembrane domain"/>
    <property type="match status" value="1"/>
</dbReference>
<dbReference type="GO" id="GO:0005886">
    <property type="term" value="C:plasma membrane"/>
    <property type="evidence" value="ECO:0007669"/>
    <property type="project" value="UniProtKB-SubCell"/>
</dbReference>
<feature type="transmembrane region" description="Helical" evidence="9">
    <location>
        <begin position="145"/>
        <end position="163"/>
    </location>
</feature>
<feature type="transmembrane region" description="Helical" evidence="9">
    <location>
        <begin position="258"/>
        <end position="280"/>
    </location>
</feature>
<accession>A0A7X2TE06</accession>
<dbReference type="InterPro" id="IPR027417">
    <property type="entry name" value="P-loop_NTPase"/>
</dbReference>
<dbReference type="AlphaFoldDB" id="A0A7X2TE06"/>
<evidence type="ECO:0000256" key="2">
    <source>
        <dbReference type="ARBA" id="ARBA00022448"/>
    </source>
</evidence>
<evidence type="ECO:0000259" key="10">
    <source>
        <dbReference type="PROSITE" id="PS50893"/>
    </source>
</evidence>
<keyword evidence="5" id="KW-0547">Nucleotide-binding</keyword>
<evidence type="ECO:0000256" key="9">
    <source>
        <dbReference type="SAM" id="Phobius"/>
    </source>
</evidence>
<dbReference type="Gene3D" id="3.40.50.300">
    <property type="entry name" value="P-loop containing nucleotide triphosphate hydrolases"/>
    <property type="match status" value="1"/>
</dbReference>
<keyword evidence="7 9" id="KW-1133">Transmembrane helix</keyword>
<feature type="transmembrane region" description="Helical" evidence="9">
    <location>
        <begin position="292"/>
        <end position="313"/>
    </location>
</feature>
<dbReference type="GO" id="GO:0005524">
    <property type="term" value="F:ATP binding"/>
    <property type="evidence" value="ECO:0007669"/>
    <property type="project" value="UniProtKB-KW"/>
</dbReference>
<feature type="domain" description="ABC transporter" evidence="10">
    <location>
        <begin position="348"/>
        <end position="586"/>
    </location>
</feature>
<name>A0A7X2TE06_9CLOT</name>
<dbReference type="SUPFAM" id="SSF90123">
    <property type="entry name" value="ABC transporter transmembrane region"/>
    <property type="match status" value="1"/>
</dbReference>
<dbReference type="InterPro" id="IPR017871">
    <property type="entry name" value="ABC_transporter-like_CS"/>
</dbReference>
<evidence type="ECO:0000256" key="7">
    <source>
        <dbReference type="ARBA" id="ARBA00022989"/>
    </source>
</evidence>
<evidence type="ECO:0000259" key="11">
    <source>
        <dbReference type="PROSITE" id="PS50929"/>
    </source>
</evidence>
<comment type="subcellular location">
    <subcellularLocation>
        <location evidence="1">Cell membrane</location>
        <topology evidence="1">Multi-pass membrane protein</topology>
    </subcellularLocation>
</comment>
<evidence type="ECO:0000256" key="4">
    <source>
        <dbReference type="ARBA" id="ARBA00022692"/>
    </source>
</evidence>
<evidence type="ECO:0000256" key="1">
    <source>
        <dbReference type="ARBA" id="ARBA00004651"/>
    </source>
</evidence>
<dbReference type="CDD" id="cd07346">
    <property type="entry name" value="ABC_6TM_exporters"/>
    <property type="match status" value="1"/>
</dbReference>
<sequence length="602" mass="66370">MQDTKKNVILRVFRTARCNPGKYILGVTCSALSVLLSGVPFYTVYRIVRLFLLASWKGTAIPIDEIWLWEAITIGSIVLGIVLSVIGSFSCHACAFNALYDLRMRILDHMGRLNLGFYTSGQSGAIQKTMNENIEKMENIIAHDVSNIFGAGLLLASLAVLMFSLNITLALTIFIALAFAFLIQFSAFGGKQGQKIWSDLNHSSTELDAAFSEYVAGMEEEKIFGRPEAAARRLTGLVEKNREHWKVYLKRVTPIFGAYKTITISVLAFLLAVGCILLYLKPDDHNLMMELLMFLIVGPACISPLMELVEFGADLRNLSVRMDQIDAILNLQPISEGTETKPEGEANVSFHDVSFSYQNAADPLRRMALNHLTMEIPTGSFAALVGPSGGGKSTAGQLIARFWDVESGSITIAGRDIREYSAKALMSTVSFVFQDTHIFAESVYDNIAMHSKVHREDVERAAKAARCHEFICSLPNGYDTKLGDGGHKLSGGEAQRIAIARAILKDAPIVVLDEAMAFTDAENELALRESMAELLRGKTVLMIAHRLYSVQDADCIFVLENGQLKESGTHTELLQSKGLYAHLWAIQNETESWQMKGGLVHV</sequence>
<dbReference type="InterPro" id="IPR036640">
    <property type="entry name" value="ABC1_TM_sf"/>
</dbReference>
<dbReference type="Pfam" id="PF00664">
    <property type="entry name" value="ABC_membrane"/>
    <property type="match status" value="1"/>
</dbReference>
<dbReference type="FunFam" id="3.40.50.300:FF:000221">
    <property type="entry name" value="Multidrug ABC transporter ATP-binding protein"/>
    <property type="match status" value="1"/>
</dbReference>
<feature type="transmembrane region" description="Helical" evidence="9">
    <location>
        <begin position="169"/>
        <end position="188"/>
    </location>
</feature>
<dbReference type="GO" id="GO:0140359">
    <property type="term" value="F:ABC-type transporter activity"/>
    <property type="evidence" value="ECO:0007669"/>
    <property type="project" value="InterPro"/>
</dbReference>
<keyword evidence="8 9" id="KW-0472">Membrane</keyword>
<dbReference type="InterPro" id="IPR039421">
    <property type="entry name" value="Type_1_exporter"/>
</dbReference>
<feature type="domain" description="ABC transmembrane type-1" evidence="11">
    <location>
        <begin position="24"/>
        <end position="317"/>
    </location>
</feature>
<comment type="caution">
    <text evidence="12">The sequence shown here is derived from an EMBL/GenBank/DDBJ whole genome shotgun (WGS) entry which is preliminary data.</text>
</comment>